<evidence type="ECO:0000259" key="3">
    <source>
        <dbReference type="PROSITE" id="PS50056"/>
    </source>
</evidence>
<gene>
    <name evidence="4" type="ORF">M878_01290</name>
</gene>
<sequence>MRAAGIRRTTGAVVSAVVVGCLTAHAAAGASPAPPAATATAPRENGVETVRHIVLDGAVNVRDLGGYRTVTGREVRYGQVFRADALGKLTDADIAKLSTLHLHTVVDFRIPDEVRRDGADHLPDGLTVTSRPVDDLGLSARILEVIGSKDPVRQREMLGDGKAEQLMRSVYRAFVTDADDRRQFAETLRDIADHKRSPLLYHCTAGKDRTGWMSYLLLRAVGVPSETAEKDYLLSNGFRAETDRRTREGLKKAGLMEDPDLLIPLQEVREDYLAAALDQAEHDYGGLYGYLTQGLGLDTPTLAKLRAGLLR</sequence>
<dbReference type="PROSITE" id="PS50056">
    <property type="entry name" value="TYR_PHOSPHATASE_2"/>
    <property type="match status" value="1"/>
</dbReference>
<dbReference type="RefSeq" id="WP_023544294.1">
    <property type="nucleotide sequence ID" value="NZ_CM002285.1"/>
</dbReference>
<evidence type="ECO:0000313" key="5">
    <source>
        <dbReference type="Proteomes" id="UP000017984"/>
    </source>
</evidence>
<dbReference type="Pfam" id="PF13350">
    <property type="entry name" value="Y_phosphatase3"/>
    <property type="match status" value="1"/>
</dbReference>
<dbReference type="AlphaFoldDB" id="V6KWZ3"/>
<protein>
    <recommendedName>
        <fullName evidence="3">Tyrosine specific protein phosphatases domain-containing protein</fullName>
    </recommendedName>
</protein>
<dbReference type="HOGENOM" id="CLU_057546_0_0_11"/>
<dbReference type="EMBL" id="AWQX01000007">
    <property type="protein sequence ID" value="EST36548.1"/>
    <property type="molecule type" value="Genomic_DNA"/>
</dbReference>
<dbReference type="Gene3D" id="3.90.190.10">
    <property type="entry name" value="Protein tyrosine phosphatase superfamily"/>
    <property type="match status" value="1"/>
</dbReference>
<keyword evidence="5" id="KW-1185">Reference proteome</keyword>
<comment type="caution">
    <text evidence="4">The sequence shown here is derived from an EMBL/GenBank/DDBJ whole genome shotgun (WGS) entry which is preliminary data.</text>
</comment>
<comment type="similarity">
    <text evidence="1">Belongs to the protein-tyrosine phosphatase family.</text>
</comment>
<dbReference type="Proteomes" id="UP000017984">
    <property type="component" value="Chromosome"/>
</dbReference>
<organism evidence="4 5">
    <name type="scientific">Streptomyces roseochromogenus subsp. oscitans DS 12.976</name>
    <dbReference type="NCBI Taxonomy" id="1352936"/>
    <lineage>
        <taxon>Bacteria</taxon>
        <taxon>Bacillati</taxon>
        <taxon>Actinomycetota</taxon>
        <taxon>Actinomycetes</taxon>
        <taxon>Kitasatosporales</taxon>
        <taxon>Streptomycetaceae</taxon>
        <taxon>Streptomyces</taxon>
    </lineage>
</organism>
<feature type="domain" description="Tyrosine specific protein phosphatases" evidence="3">
    <location>
        <begin position="182"/>
        <end position="211"/>
    </location>
</feature>
<name>V6KWZ3_STRRC</name>
<dbReference type="GO" id="GO:0004721">
    <property type="term" value="F:phosphoprotein phosphatase activity"/>
    <property type="evidence" value="ECO:0007669"/>
    <property type="project" value="InterPro"/>
</dbReference>
<evidence type="ECO:0000256" key="2">
    <source>
        <dbReference type="SAM" id="SignalP"/>
    </source>
</evidence>
<dbReference type="STRING" id="1352936.M878_01290"/>
<proteinExistence type="inferred from homology"/>
<dbReference type="InterPro" id="IPR029021">
    <property type="entry name" value="Prot-tyrosine_phosphatase-like"/>
</dbReference>
<keyword evidence="2" id="KW-0732">Signal</keyword>
<feature type="signal peptide" evidence="2">
    <location>
        <begin position="1"/>
        <end position="26"/>
    </location>
</feature>
<dbReference type="PANTHER" id="PTHR31126">
    <property type="entry name" value="TYROSINE-PROTEIN PHOSPHATASE"/>
    <property type="match status" value="1"/>
</dbReference>
<dbReference type="OrthoDB" id="1188001at2"/>
<accession>V6KWZ3</accession>
<feature type="chain" id="PRO_5004750078" description="Tyrosine specific protein phosphatases domain-containing protein" evidence="2">
    <location>
        <begin position="27"/>
        <end position="311"/>
    </location>
</feature>
<reference evidence="4 5" key="1">
    <citation type="journal article" date="2014" name="Genome Announc.">
        <title>Draft Genome Sequence of Streptomyces roseochromogenes subsp. oscitans DS 12.976, Producer of the Aminocoumarin Antibiotic Clorobiocin.</title>
        <authorList>
            <person name="Ruckert C."/>
            <person name="Kalinowski J."/>
            <person name="Heide L."/>
            <person name="Apel A.K."/>
        </authorList>
    </citation>
    <scope>NUCLEOTIDE SEQUENCE [LARGE SCALE GENOMIC DNA]</scope>
    <source>
        <strain evidence="4 5">DS 12.976</strain>
    </source>
</reference>
<dbReference type="PATRIC" id="fig|1352936.5.peg.298"/>
<dbReference type="InterPro" id="IPR000387">
    <property type="entry name" value="Tyr_Pase_dom"/>
</dbReference>
<dbReference type="SUPFAM" id="SSF52799">
    <property type="entry name" value="(Phosphotyrosine protein) phosphatases II"/>
    <property type="match status" value="1"/>
</dbReference>
<dbReference type="PANTHER" id="PTHR31126:SF1">
    <property type="entry name" value="TYROSINE SPECIFIC PROTEIN PHOSPHATASES DOMAIN-CONTAINING PROTEIN"/>
    <property type="match status" value="1"/>
</dbReference>
<dbReference type="InterPro" id="IPR026893">
    <property type="entry name" value="Tyr/Ser_Pase_IphP-type"/>
</dbReference>
<evidence type="ECO:0000256" key="1">
    <source>
        <dbReference type="ARBA" id="ARBA00009580"/>
    </source>
</evidence>
<dbReference type="PROSITE" id="PS51257">
    <property type="entry name" value="PROKAR_LIPOPROTEIN"/>
    <property type="match status" value="1"/>
</dbReference>
<evidence type="ECO:0000313" key="4">
    <source>
        <dbReference type="EMBL" id="EST36548.1"/>
    </source>
</evidence>